<dbReference type="PANTHER" id="PTHR35330">
    <property type="entry name" value="SIROHEME BIOSYNTHESIS PROTEIN MET8"/>
    <property type="match status" value="1"/>
</dbReference>
<evidence type="ECO:0000259" key="7">
    <source>
        <dbReference type="Pfam" id="PF14824"/>
    </source>
</evidence>
<evidence type="ECO:0000313" key="9">
    <source>
        <dbReference type="Proteomes" id="UP000184171"/>
    </source>
</evidence>
<dbReference type="EMBL" id="FQZT01000003">
    <property type="protein sequence ID" value="SHI96539.1"/>
    <property type="molecule type" value="Genomic_DNA"/>
</dbReference>
<proteinExistence type="predicted"/>
<protein>
    <recommendedName>
        <fullName evidence="2">precorrin-2 dehydrogenase</fullName>
        <ecNumber evidence="2">1.3.1.76</ecNumber>
    </recommendedName>
</protein>
<evidence type="ECO:0000256" key="1">
    <source>
        <dbReference type="ARBA" id="ARBA00005010"/>
    </source>
</evidence>
<evidence type="ECO:0000256" key="2">
    <source>
        <dbReference type="ARBA" id="ARBA00012400"/>
    </source>
</evidence>
<sequence length="226" mass="25003">MSEARASFGYPIFLDLQGRLAVVVGAGPVGLRKVDGLLQAGAQVRLIDPQEPVSCMDNLEFLAREFEESDLQGATLVFACTDKKNINAQVADAARRQSVFCCRADLPEDGDFALPALFRQGALTVAVSTGGGSPTLAAEMRDRLQRHVPDCWGVSLDLMAAVRRKWLTLPNGAQYNQQVLRRFWAEQLLPQLEQKNRNKINQLLIETFGKEFSLEQLQVQLPEGMS</sequence>
<dbReference type="GO" id="GO:0019354">
    <property type="term" value="P:siroheme biosynthetic process"/>
    <property type="evidence" value="ECO:0007669"/>
    <property type="project" value="UniProtKB-UniPathway"/>
</dbReference>
<dbReference type="RefSeq" id="WP_072906894.1">
    <property type="nucleotide sequence ID" value="NZ_FQZT01000003.1"/>
</dbReference>
<dbReference type="STRING" id="1122189.SAMN02745165_01273"/>
<evidence type="ECO:0000256" key="3">
    <source>
        <dbReference type="ARBA" id="ARBA00023002"/>
    </source>
</evidence>
<evidence type="ECO:0000256" key="5">
    <source>
        <dbReference type="ARBA" id="ARBA00023244"/>
    </source>
</evidence>
<keyword evidence="9" id="KW-1185">Reference proteome</keyword>
<dbReference type="UniPathway" id="UPA00262">
    <property type="reaction ID" value="UER00222"/>
</dbReference>
<dbReference type="SUPFAM" id="SSF75615">
    <property type="entry name" value="Siroheme synthase middle domains-like"/>
    <property type="match status" value="1"/>
</dbReference>
<keyword evidence="5" id="KW-0627">Porphyrin biosynthesis</keyword>
<name>A0A1M6FFW2_MALRU</name>
<dbReference type="InterPro" id="IPR006367">
    <property type="entry name" value="Sirohaem_synthase_N"/>
</dbReference>
<dbReference type="InterPro" id="IPR028161">
    <property type="entry name" value="Met8-like"/>
</dbReference>
<dbReference type="Gene3D" id="3.30.160.110">
    <property type="entry name" value="Siroheme synthase, domain 2"/>
    <property type="match status" value="1"/>
</dbReference>
<dbReference type="Gene3D" id="3.40.50.720">
    <property type="entry name" value="NAD(P)-binding Rossmann-like Domain"/>
    <property type="match status" value="1"/>
</dbReference>
<dbReference type="OrthoDB" id="9815856at2"/>
<keyword evidence="3" id="KW-0560">Oxidoreductase</keyword>
<dbReference type="Proteomes" id="UP000184171">
    <property type="component" value="Unassembled WGS sequence"/>
</dbReference>
<comment type="catalytic activity">
    <reaction evidence="6">
        <text>precorrin-2 + NAD(+) = sirohydrochlorin + NADH + 2 H(+)</text>
        <dbReference type="Rhea" id="RHEA:15613"/>
        <dbReference type="ChEBI" id="CHEBI:15378"/>
        <dbReference type="ChEBI" id="CHEBI:57540"/>
        <dbReference type="ChEBI" id="CHEBI:57945"/>
        <dbReference type="ChEBI" id="CHEBI:58351"/>
        <dbReference type="ChEBI" id="CHEBI:58827"/>
        <dbReference type="EC" id="1.3.1.76"/>
    </reaction>
</comment>
<dbReference type="InterPro" id="IPR036291">
    <property type="entry name" value="NAD(P)-bd_dom_sf"/>
</dbReference>
<gene>
    <name evidence="8" type="ORF">SAMN02745165_01273</name>
</gene>
<evidence type="ECO:0000256" key="4">
    <source>
        <dbReference type="ARBA" id="ARBA00023027"/>
    </source>
</evidence>
<dbReference type="Pfam" id="PF14824">
    <property type="entry name" value="Sirohm_synth_M"/>
    <property type="match status" value="1"/>
</dbReference>
<comment type="pathway">
    <text evidence="1">Porphyrin-containing compound metabolism; siroheme biosynthesis; sirohydrochlorin from precorrin-2: step 1/1.</text>
</comment>
<dbReference type="EC" id="1.3.1.76" evidence="2"/>
<evidence type="ECO:0000313" key="8">
    <source>
        <dbReference type="EMBL" id="SHI96539.1"/>
    </source>
</evidence>
<dbReference type="InterPro" id="IPR028281">
    <property type="entry name" value="Sirohaem_synthase_central"/>
</dbReference>
<feature type="domain" description="Siroheme synthase central" evidence="7">
    <location>
        <begin position="120"/>
        <end position="147"/>
    </location>
</feature>
<organism evidence="8 9">
    <name type="scientific">Malonomonas rubra DSM 5091</name>
    <dbReference type="NCBI Taxonomy" id="1122189"/>
    <lineage>
        <taxon>Bacteria</taxon>
        <taxon>Pseudomonadati</taxon>
        <taxon>Thermodesulfobacteriota</taxon>
        <taxon>Desulfuromonadia</taxon>
        <taxon>Desulfuromonadales</taxon>
        <taxon>Geopsychrobacteraceae</taxon>
        <taxon>Malonomonas</taxon>
    </lineage>
</organism>
<dbReference type="PANTHER" id="PTHR35330:SF1">
    <property type="entry name" value="SIROHEME BIOSYNTHESIS PROTEIN MET8"/>
    <property type="match status" value="1"/>
</dbReference>
<dbReference type="NCBIfam" id="TIGR01470">
    <property type="entry name" value="cysG_Nterm"/>
    <property type="match status" value="1"/>
</dbReference>
<dbReference type="GO" id="GO:0004325">
    <property type="term" value="F:ferrochelatase activity"/>
    <property type="evidence" value="ECO:0007669"/>
    <property type="project" value="InterPro"/>
</dbReference>
<dbReference type="SUPFAM" id="SSF51735">
    <property type="entry name" value="NAD(P)-binding Rossmann-fold domains"/>
    <property type="match status" value="1"/>
</dbReference>
<evidence type="ECO:0000256" key="6">
    <source>
        <dbReference type="ARBA" id="ARBA00047561"/>
    </source>
</evidence>
<keyword evidence="4" id="KW-0520">NAD</keyword>
<reference evidence="8 9" key="1">
    <citation type="submission" date="2016-11" db="EMBL/GenBank/DDBJ databases">
        <authorList>
            <person name="Jaros S."/>
            <person name="Januszkiewicz K."/>
            <person name="Wedrychowicz H."/>
        </authorList>
    </citation>
    <scope>NUCLEOTIDE SEQUENCE [LARGE SCALE GENOMIC DNA]</scope>
    <source>
        <strain evidence="8 9">DSM 5091</strain>
    </source>
</reference>
<accession>A0A1M6FFW2</accession>
<dbReference type="GO" id="GO:0043115">
    <property type="term" value="F:precorrin-2 dehydrogenase activity"/>
    <property type="evidence" value="ECO:0007669"/>
    <property type="project" value="UniProtKB-EC"/>
</dbReference>
<dbReference type="AlphaFoldDB" id="A0A1M6FFW2"/>
<dbReference type="Pfam" id="PF13241">
    <property type="entry name" value="NAD_binding_7"/>
    <property type="match status" value="1"/>
</dbReference>